<proteinExistence type="predicted"/>
<accession>A0A1M6M2U1</accession>
<protein>
    <submittedName>
        <fullName evidence="1">Uncharacterized protein</fullName>
    </submittedName>
</protein>
<organism evidence="1 2">
    <name type="scientific">Geosporobacter subterraneus DSM 17957</name>
    <dbReference type="NCBI Taxonomy" id="1121919"/>
    <lineage>
        <taxon>Bacteria</taxon>
        <taxon>Bacillati</taxon>
        <taxon>Bacillota</taxon>
        <taxon>Clostridia</taxon>
        <taxon>Peptostreptococcales</taxon>
        <taxon>Thermotaleaceae</taxon>
        <taxon>Geosporobacter</taxon>
    </lineage>
</organism>
<evidence type="ECO:0000313" key="1">
    <source>
        <dbReference type="EMBL" id="SHJ77677.1"/>
    </source>
</evidence>
<sequence length="53" mass="6019">MKYKPKTLSPVQVAQVVKALLLLGEEHITIETVEKDRYAITTKRNGPNPKEKN</sequence>
<name>A0A1M6M2U1_9FIRM</name>
<dbReference type="RefSeq" id="WP_190014541.1">
    <property type="nucleotide sequence ID" value="NZ_FQZV01000041.1"/>
</dbReference>
<dbReference type="Proteomes" id="UP000184536">
    <property type="component" value="Unassembled WGS sequence"/>
</dbReference>
<keyword evidence="2" id="KW-1185">Reference proteome</keyword>
<evidence type="ECO:0000313" key="2">
    <source>
        <dbReference type="Proteomes" id="UP000184536"/>
    </source>
</evidence>
<dbReference type="EMBL" id="FQZV01000041">
    <property type="protein sequence ID" value="SHJ77677.1"/>
    <property type="molecule type" value="Genomic_DNA"/>
</dbReference>
<dbReference type="AlphaFoldDB" id="A0A1M6M2U1"/>
<reference evidence="2" key="1">
    <citation type="submission" date="2016-11" db="EMBL/GenBank/DDBJ databases">
        <authorList>
            <person name="Varghese N."/>
            <person name="Submissions S."/>
        </authorList>
    </citation>
    <scope>NUCLEOTIDE SEQUENCE [LARGE SCALE GENOMIC DNA]</scope>
    <source>
        <strain evidence="2">DSM 17957</strain>
    </source>
</reference>
<dbReference type="STRING" id="1121919.SAMN02745975_02838"/>
<gene>
    <name evidence="1" type="ORF">SAMN02745975_02838</name>
</gene>